<dbReference type="AlphaFoldDB" id="A0A498K300"/>
<feature type="chain" id="PRO_5019810710" description="DUF538 domain-containing protein" evidence="1">
    <location>
        <begin position="27"/>
        <end position="170"/>
    </location>
</feature>
<dbReference type="SUPFAM" id="SSF141562">
    <property type="entry name" value="At5g01610-like"/>
    <property type="match status" value="1"/>
</dbReference>
<keyword evidence="3" id="KW-1185">Reference proteome</keyword>
<dbReference type="Pfam" id="PF04398">
    <property type="entry name" value="DUF538"/>
    <property type="match status" value="1"/>
</dbReference>
<dbReference type="SMR" id="A0A498K300"/>
<dbReference type="PANTHER" id="PTHR31676:SF173">
    <property type="entry name" value="DUF538 DOMAIN-CONTAINING PROTEIN"/>
    <property type="match status" value="1"/>
</dbReference>
<dbReference type="InterPro" id="IPR036758">
    <property type="entry name" value="At5g01610-like"/>
</dbReference>
<evidence type="ECO:0008006" key="4">
    <source>
        <dbReference type="Google" id="ProtNLM"/>
    </source>
</evidence>
<feature type="signal peptide" evidence="1">
    <location>
        <begin position="1"/>
        <end position="26"/>
    </location>
</feature>
<dbReference type="InterPro" id="IPR007493">
    <property type="entry name" value="DUF538"/>
</dbReference>
<keyword evidence="1" id="KW-0732">Signal</keyword>
<accession>A0A498K300</accession>
<dbReference type="STRING" id="3750.A0A498K300"/>
<gene>
    <name evidence="2" type="ORF">DVH24_002637</name>
</gene>
<evidence type="ECO:0000313" key="2">
    <source>
        <dbReference type="EMBL" id="RXI02559.1"/>
    </source>
</evidence>
<evidence type="ECO:0000313" key="3">
    <source>
        <dbReference type="Proteomes" id="UP000290289"/>
    </source>
</evidence>
<organism evidence="2 3">
    <name type="scientific">Malus domestica</name>
    <name type="common">Apple</name>
    <name type="synonym">Pyrus malus</name>
    <dbReference type="NCBI Taxonomy" id="3750"/>
    <lineage>
        <taxon>Eukaryota</taxon>
        <taxon>Viridiplantae</taxon>
        <taxon>Streptophyta</taxon>
        <taxon>Embryophyta</taxon>
        <taxon>Tracheophyta</taxon>
        <taxon>Spermatophyta</taxon>
        <taxon>Magnoliopsida</taxon>
        <taxon>eudicotyledons</taxon>
        <taxon>Gunneridae</taxon>
        <taxon>Pentapetalae</taxon>
        <taxon>rosids</taxon>
        <taxon>fabids</taxon>
        <taxon>Rosales</taxon>
        <taxon>Rosaceae</taxon>
        <taxon>Amygdaloideae</taxon>
        <taxon>Maleae</taxon>
        <taxon>Malus</taxon>
    </lineage>
</organism>
<sequence length="170" mass="18597">MSPKATLLPSLILFFLLSFLIPSSFAADELTVYEALEEYDFPVGILPKDVVSYELDTSTGKFSVYLNSTCRFTIDSYKLKYKSTITGIVTTGKISSLSGIEVRVLFLWLSIVSVTRDDDELELSVGIASANFPVSNFDESPTCGCGFDCVNGKRMIKNLVSALLGQSLAF</sequence>
<reference evidence="2 3" key="1">
    <citation type="submission" date="2018-10" db="EMBL/GenBank/DDBJ databases">
        <title>A high-quality apple genome assembly.</title>
        <authorList>
            <person name="Hu J."/>
        </authorList>
    </citation>
    <scope>NUCLEOTIDE SEQUENCE [LARGE SCALE GENOMIC DNA]</scope>
    <source>
        <strain evidence="3">cv. HFTH1</strain>
        <tissue evidence="2">Young leaf</tissue>
    </source>
</reference>
<protein>
    <recommendedName>
        <fullName evidence="4">DUF538 domain-containing protein</fullName>
    </recommendedName>
</protein>
<dbReference type="Proteomes" id="UP000290289">
    <property type="component" value="Chromosome 3"/>
</dbReference>
<dbReference type="EMBL" id="RDQH01000329">
    <property type="protein sequence ID" value="RXI02559.1"/>
    <property type="molecule type" value="Genomic_DNA"/>
</dbReference>
<dbReference type="Gene3D" id="2.30.240.10">
    <property type="entry name" value="At5g01610-like"/>
    <property type="match status" value="1"/>
</dbReference>
<proteinExistence type="predicted"/>
<dbReference type="PANTHER" id="PTHR31676">
    <property type="entry name" value="T31J12.3 PROTEIN-RELATED"/>
    <property type="match status" value="1"/>
</dbReference>
<evidence type="ECO:0000256" key="1">
    <source>
        <dbReference type="SAM" id="SignalP"/>
    </source>
</evidence>
<comment type="caution">
    <text evidence="2">The sequence shown here is derived from an EMBL/GenBank/DDBJ whole genome shotgun (WGS) entry which is preliminary data.</text>
</comment>
<name>A0A498K300_MALDO</name>